<proteinExistence type="predicted"/>
<reference evidence="1 2" key="1">
    <citation type="submission" date="2019-09" db="EMBL/GenBank/DDBJ databases">
        <title>Draft genome sequencing of Hungatella hathewayi 123Y-2.</title>
        <authorList>
            <person name="Lv Q."/>
            <person name="Li S."/>
        </authorList>
    </citation>
    <scope>NUCLEOTIDE SEQUENCE [LARGE SCALE GENOMIC DNA]</scope>
    <source>
        <strain evidence="1 2">123Y-2</strain>
    </source>
</reference>
<evidence type="ECO:0000313" key="1">
    <source>
        <dbReference type="EMBL" id="MUB64374.1"/>
    </source>
</evidence>
<name>A0AAW9WIJ1_9FIRM</name>
<comment type="caution">
    <text evidence="1">The sequence shown here is derived from an EMBL/GenBank/DDBJ whole genome shotgun (WGS) entry which is preliminary data.</text>
</comment>
<dbReference type="RefSeq" id="WP_038269767.1">
    <property type="nucleotide sequence ID" value="NZ_WNME01000009.1"/>
</dbReference>
<gene>
    <name evidence="1" type="ORF">GNE07_15125</name>
</gene>
<dbReference type="Proteomes" id="UP000434223">
    <property type="component" value="Unassembled WGS sequence"/>
</dbReference>
<protein>
    <submittedName>
        <fullName evidence="1">Uncharacterized protein</fullName>
    </submittedName>
</protein>
<accession>A0AAW9WIJ1</accession>
<organism evidence="1 2">
    <name type="scientific">Hungatella hathewayi</name>
    <dbReference type="NCBI Taxonomy" id="154046"/>
    <lineage>
        <taxon>Bacteria</taxon>
        <taxon>Bacillati</taxon>
        <taxon>Bacillota</taxon>
        <taxon>Clostridia</taxon>
        <taxon>Lachnospirales</taxon>
        <taxon>Lachnospiraceae</taxon>
        <taxon>Hungatella</taxon>
    </lineage>
</organism>
<dbReference type="AlphaFoldDB" id="A0AAW9WIJ1"/>
<sequence>MVIVIVIVIVIAAVAVAVAAVHGGAVLVEETIGAVIGATIGILVRMKDAGHTERVLTMGIR</sequence>
<dbReference type="EMBL" id="WNME01000009">
    <property type="protein sequence ID" value="MUB64374.1"/>
    <property type="molecule type" value="Genomic_DNA"/>
</dbReference>
<evidence type="ECO:0000313" key="2">
    <source>
        <dbReference type="Proteomes" id="UP000434223"/>
    </source>
</evidence>